<organism evidence="1 2">
    <name type="scientific">Candida oxycetoniae</name>
    <dbReference type="NCBI Taxonomy" id="497107"/>
    <lineage>
        <taxon>Eukaryota</taxon>
        <taxon>Fungi</taxon>
        <taxon>Dikarya</taxon>
        <taxon>Ascomycota</taxon>
        <taxon>Saccharomycotina</taxon>
        <taxon>Pichiomycetes</taxon>
        <taxon>Debaryomycetaceae</taxon>
        <taxon>Candida/Lodderomyces clade</taxon>
        <taxon>Candida</taxon>
    </lineage>
</organism>
<evidence type="ECO:0000313" key="1">
    <source>
        <dbReference type="EMBL" id="KAI3405604.2"/>
    </source>
</evidence>
<sequence>MNETVCNDFQAISKLVAMLNQKINDSNETLLKLHETVKSLVPQEVYEQFIESRSAGLGSAKMELAKMELATSTSSLGNEDEILRNLQREQLQLIMELQKQDFITEKLENLILQNQEVLETIKEFLISHDKSQQEELQEARYRLKSYIENSIQPTLEHLKS</sequence>
<proteinExistence type="predicted"/>
<dbReference type="EMBL" id="JAHUZD010000028">
    <property type="protein sequence ID" value="KAI3405604.2"/>
    <property type="molecule type" value="Genomic_DNA"/>
</dbReference>
<dbReference type="AlphaFoldDB" id="A0AAI9WZ21"/>
<keyword evidence="2" id="KW-1185">Reference proteome</keyword>
<dbReference type="Proteomes" id="UP001202479">
    <property type="component" value="Unassembled WGS sequence"/>
</dbReference>
<evidence type="ECO:0000313" key="2">
    <source>
        <dbReference type="Proteomes" id="UP001202479"/>
    </source>
</evidence>
<dbReference type="RefSeq" id="XP_049181349.1">
    <property type="nucleotide sequence ID" value="XM_049322765.1"/>
</dbReference>
<dbReference type="GeneID" id="73379239"/>
<accession>A0AAI9WZ21</accession>
<gene>
    <name evidence="1" type="ORF">KGF56_001622</name>
</gene>
<comment type="caution">
    <text evidence="1">The sequence shown here is derived from an EMBL/GenBank/DDBJ whole genome shotgun (WGS) entry which is preliminary data.</text>
</comment>
<reference evidence="1" key="1">
    <citation type="journal article" date="2022" name="DNA Res.">
        <title>Genome analysis of five recently described species of the CUG-Ser clade uncovers Candida theae as a new hybrid lineage with pathogenic potential in the Candida parapsilosis species complex.</title>
        <authorList>
            <person name="Mixao V."/>
            <person name="Del Olmo V."/>
            <person name="Hegedusova E."/>
            <person name="Saus E."/>
            <person name="Pryszcz L."/>
            <person name="Cillingova A."/>
            <person name="Nosek J."/>
            <person name="Gabaldon T."/>
        </authorList>
    </citation>
    <scope>NUCLEOTIDE SEQUENCE</scope>
    <source>
        <strain evidence="1">CBS 10844</strain>
    </source>
</reference>
<protein>
    <submittedName>
        <fullName evidence="1">Uncharacterized protein</fullName>
    </submittedName>
</protein>
<name>A0AAI9WZ21_9ASCO</name>